<dbReference type="SUPFAM" id="SSF50331">
    <property type="entry name" value="MOP-like"/>
    <property type="match status" value="1"/>
</dbReference>
<proteinExistence type="predicted"/>
<keyword evidence="4 8" id="KW-0067">ATP-binding</keyword>
<comment type="caution">
    <text evidence="8">The sequence shown here is derived from an EMBL/GenBank/DDBJ whole genome shotgun (WGS) entry which is preliminary data.</text>
</comment>
<dbReference type="InterPro" id="IPR027417">
    <property type="entry name" value="P-loop_NTPase"/>
</dbReference>
<dbReference type="InterPro" id="IPR017871">
    <property type="entry name" value="ABC_transporter-like_CS"/>
</dbReference>
<dbReference type="EMBL" id="JBHSAO010000004">
    <property type="protein sequence ID" value="MFC4023582.1"/>
    <property type="molecule type" value="Genomic_DNA"/>
</dbReference>
<accession>A0ABV8GY45</accession>
<dbReference type="Gene3D" id="3.40.50.300">
    <property type="entry name" value="P-loop containing nucleotide triphosphate hydrolases"/>
    <property type="match status" value="1"/>
</dbReference>
<dbReference type="Gene3D" id="2.40.50.140">
    <property type="entry name" value="Nucleic acid-binding proteins"/>
    <property type="match status" value="1"/>
</dbReference>
<dbReference type="RefSeq" id="WP_379496084.1">
    <property type="nucleotide sequence ID" value="NZ_JBHSAO010000004.1"/>
</dbReference>
<dbReference type="InterPro" id="IPR003439">
    <property type="entry name" value="ABC_transporter-like_ATP-bd"/>
</dbReference>
<feature type="domain" description="ABC transporter" evidence="7">
    <location>
        <begin position="3"/>
        <end position="241"/>
    </location>
</feature>
<reference evidence="9" key="1">
    <citation type="journal article" date="2019" name="Int. J. Syst. Evol. Microbiol.">
        <title>The Global Catalogue of Microorganisms (GCM) 10K type strain sequencing project: providing services to taxonomists for standard genome sequencing and annotation.</title>
        <authorList>
            <consortium name="The Broad Institute Genomics Platform"/>
            <consortium name="The Broad Institute Genome Sequencing Center for Infectious Disease"/>
            <person name="Wu L."/>
            <person name="Ma J."/>
        </authorList>
    </citation>
    <scope>NUCLEOTIDE SEQUENCE [LARGE SCALE GENOMIC DNA]</scope>
    <source>
        <strain evidence="9">IBRC-M 10703</strain>
    </source>
</reference>
<evidence type="ECO:0000256" key="3">
    <source>
        <dbReference type="ARBA" id="ARBA00022741"/>
    </source>
</evidence>
<dbReference type="InterPro" id="IPR003593">
    <property type="entry name" value="AAA+_ATPase"/>
</dbReference>
<gene>
    <name evidence="8" type="ORF">ACFOUV_07070</name>
</gene>
<dbReference type="PANTHER" id="PTHR43875:SF15">
    <property type="entry name" value="TREHALOSE IMPORT ATP-BINDING PROTEIN SUGC"/>
    <property type="match status" value="1"/>
</dbReference>
<dbReference type="Pfam" id="PF08402">
    <property type="entry name" value="TOBE_2"/>
    <property type="match status" value="1"/>
</dbReference>
<keyword evidence="3" id="KW-0547">Nucleotide-binding</keyword>
<keyword evidence="9" id="KW-1185">Reference proteome</keyword>
<dbReference type="InterPro" id="IPR008995">
    <property type="entry name" value="Mo/tungstate-bd_C_term_dom"/>
</dbReference>
<keyword evidence="5" id="KW-1278">Translocase</keyword>
<sequence length="362" mass="40738">MSTTMVNINKNFGKFQALHHIDLTVKDGEFLAILGPSGCGKTTLLRLLAGFESPTDGTIEIDGKEAANSKKVIPPEQRNVSMVFQSFALWPHMNVREHIQFAMDYHRFVDKGWKGKSASRIEEVLQIVGLEKFEKRMPGELSGGQKQRVSLARAIAPEPKLLLMDEPLSNLDAELRMEMRHEIQKLHRLTKASILYVTHDQGEALAMADRIVVMNGGKIEQIGTPEDIYYHPETPFVATFVGKANLFEGRWKNSSFSHVDSPVVWEDDGFSKQLKDKNIYPLRPEQINLSHPSDKQLTGKIITKQFQGKEYHYSIDINGKIIVAHLPLQEQFQIGQHVAITPRKHGDGSLASEIGNPNELLV</sequence>
<evidence type="ECO:0000256" key="1">
    <source>
        <dbReference type="ARBA" id="ARBA00022448"/>
    </source>
</evidence>
<dbReference type="Pfam" id="PF00005">
    <property type="entry name" value="ABC_tran"/>
    <property type="match status" value="1"/>
</dbReference>
<keyword evidence="2" id="KW-1003">Cell membrane</keyword>
<dbReference type="InterPro" id="IPR013611">
    <property type="entry name" value="Transp-assoc_OB_typ2"/>
</dbReference>
<dbReference type="SUPFAM" id="SSF52540">
    <property type="entry name" value="P-loop containing nucleoside triphosphate hydrolases"/>
    <property type="match status" value="1"/>
</dbReference>
<evidence type="ECO:0000256" key="4">
    <source>
        <dbReference type="ARBA" id="ARBA00022840"/>
    </source>
</evidence>
<dbReference type="PANTHER" id="PTHR43875">
    <property type="entry name" value="MALTODEXTRIN IMPORT ATP-BINDING PROTEIN MSMX"/>
    <property type="match status" value="1"/>
</dbReference>
<dbReference type="GO" id="GO:0005524">
    <property type="term" value="F:ATP binding"/>
    <property type="evidence" value="ECO:0007669"/>
    <property type="project" value="UniProtKB-KW"/>
</dbReference>
<keyword evidence="6" id="KW-0472">Membrane</keyword>
<evidence type="ECO:0000259" key="7">
    <source>
        <dbReference type="PROSITE" id="PS50893"/>
    </source>
</evidence>
<protein>
    <submittedName>
        <fullName evidence="8">ABC transporter ATP-binding protein</fullName>
    </submittedName>
</protein>
<organism evidence="8 9">
    <name type="scientific">Oceanobacillus longus</name>
    <dbReference type="NCBI Taxonomy" id="930120"/>
    <lineage>
        <taxon>Bacteria</taxon>
        <taxon>Bacillati</taxon>
        <taxon>Bacillota</taxon>
        <taxon>Bacilli</taxon>
        <taxon>Bacillales</taxon>
        <taxon>Bacillaceae</taxon>
        <taxon>Oceanobacillus</taxon>
    </lineage>
</organism>
<dbReference type="InterPro" id="IPR047641">
    <property type="entry name" value="ABC_transpr_MalK/UgpC-like"/>
</dbReference>
<dbReference type="PROSITE" id="PS00211">
    <property type="entry name" value="ABC_TRANSPORTER_1"/>
    <property type="match status" value="1"/>
</dbReference>
<keyword evidence="1" id="KW-0813">Transport</keyword>
<evidence type="ECO:0000256" key="6">
    <source>
        <dbReference type="ARBA" id="ARBA00023136"/>
    </source>
</evidence>
<evidence type="ECO:0000256" key="2">
    <source>
        <dbReference type="ARBA" id="ARBA00022475"/>
    </source>
</evidence>
<name>A0ABV8GY45_9BACI</name>
<dbReference type="PROSITE" id="PS50893">
    <property type="entry name" value="ABC_TRANSPORTER_2"/>
    <property type="match status" value="1"/>
</dbReference>
<evidence type="ECO:0000313" key="8">
    <source>
        <dbReference type="EMBL" id="MFC4023582.1"/>
    </source>
</evidence>
<evidence type="ECO:0000313" key="9">
    <source>
        <dbReference type="Proteomes" id="UP001595772"/>
    </source>
</evidence>
<dbReference type="InterPro" id="IPR012340">
    <property type="entry name" value="NA-bd_OB-fold"/>
</dbReference>
<dbReference type="SMART" id="SM00382">
    <property type="entry name" value="AAA"/>
    <property type="match status" value="1"/>
</dbReference>
<dbReference type="Proteomes" id="UP001595772">
    <property type="component" value="Unassembled WGS sequence"/>
</dbReference>
<evidence type="ECO:0000256" key="5">
    <source>
        <dbReference type="ARBA" id="ARBA00022967"/>
    </source>
</evidence>